<dbReference type="GO" id="GO:0005778">
    <property type="term" value="C:peroxisomal membrane"/>
    <property type="evidence" value="ECO:0007669"/>
    <property type="project" value="TreeGrafter"/>
</dbReference>
<feature type="non-terminal residue" evidence="10">
    <location>
        <position position="750"/>
    </location>
</feature>
<gene>
    <name evidence="10" type="primary">PXR1</name>
    <name evidence="10" type="ORF">TSPGSL018_9683</name>
</gene>
<feature type="repeat" description="TPR" evidence="8">
    <location>
        <begin position="677"/>
        <end position="710"/>
    </location>
</feature>
<protein>
    <submittedName>
        <fullName evidence="10">Peroxin-5</fullName>
    </submittedName>
</protein>
<dbReference type="Pfam" id="PF13181">
    <property type="entry name" value="TPR_8"/>
    <property type="match status" value="1"/>
</dbReference>
<dbReference type="InterPro" id="IPR019734">
    <property type="entry name" value="TPR_rpt"/>
</dbReference>
<dbReference type="InterPro" id="IPR013105">
    <property type="entry name" value="TPR_2"/>
</dbReference>
<evidence type="ECO:0000256" key="4">
    <source>
        <dbReference type="ARBA" id="ARBA00022490"/>
    </source>
</evidence>
<keyword evidence="4" id="KW-0963">Cytoplasm</keyword>
<dbReference type="PANTHER" id="PTHR10130:SF0">
    <property type="entry name" value="GH08708P"/>
    <property type="match status" value="1"/>
</dbReference>
<proteinExistence type="inferred from homology"/>
<organism evidence="10">
    <name type="scientific">Tetraselmis sp. GSL018</name>
    <dbReference type="NCBI Taxonomy" id="582737"/>
    <lineage>
        <taxon>Eukaryota</taxon>
        <taxon>Viridiplantae</taxon>
        <taxon>Chlorophyta</taxon>
        <taxon>core chlorophytes</taxon>
        <taxon>Chlorodendrophyceae</taxon>
        <taxon>Chlorodendrales</taxon>
        <taxon>Chlorodendraceae</taxon>
        <taxon>Tetraselmis</taxon>
    </lineage>
</organism>
<sequence>MSSLRDLVSGSDGCTEDNGAGPSNPLSSLVDTLLGSSKQQELEGSPSILPQPGFYSTHQGLGGLTTDDFGTLSSQGVPLPIPGLGPQTEVEANVAAFLESQRAAGRNEDRLFEEVYHGKAPLAATGPGRRLDVLHSAFASFLRSGASPWSGPALPDVGLSVQEQCHVRDRTTIMARHVFADRGDVYADAQVSSLLASLHIDPAALPAEAEHRSATWEGIWGSQQPPEPAVAETAAADGSAAAAGAVLPSFPPDAWAEEFAGEADRGLSVEPQSASEWIGEFVSGPSWAQEFASGASTGQGQTAREVEAEPIASRRELSGAAWHSKQLAETLAADQDPKFQNSKFLQFVSKMSRGELVVEDNKVVERTPQEVGSAWAGEFSGDQQHRDMEEAWKGAVPTPAAWADEFAGGGEQSYFDAWVEQFANEGGLQPNAFADDWLEEYQNQLSHLSLDDGGGAVAAEPYTFAEDNPFLGEADPLATGKQLFRTGVLSEAALALEAALQRDPSCVEAWRLLGTVHAENDDDKKAINAMMEAMSAGPEDREVMLSLGVSHTNELNQSQAVGHLSSWLATHPRHAEAAAAAFGPHGGRESLQATIGAFDAALRAAPDDVEVASALGVLHNLARDFDAAVAAFRRALEIRPGDYSLWNKLGATLANSSRSGEAISAYRRALELKPNYMRAWTNMGISYANLGDHLESARFYVKALELNPEAGSVWSYLRTSLLCAGRSDLIEAVRRSDLAALRDGLAASPG</sequence>
<feature type="region of interest" description="Disordered" evidence="9">
    <location>
        <begin position="1"/>
        <end position="60"/>
    </location>
</feature>
<feature type="repeat" description="TPR" evidence="8">
    <location>
        <begin position="507"/>
        <end position="540"/>
    </location>
</feature>
<evidence type="ECO:0000256" key="2">
    <source>
        <dbReference type="ARBA" id="ARBA00004496"/>
    </source>
</evidence>
<dbReference type="GO" id="GO:0016560">
    <property type="term" value="P:protein import into peroxisome matrix, docking"/>
    <property type="evidence" value="ECO:0007669"/>
    <property type="project" value="TreeGrafter"/>
</dbReference>
<keyword evidence="5" id="KW-0677">Repeat</keyword>
<feature type="repeat" description="TPR" evidence="8">
    <location>
        <begin position="643"/>
        <end position="676"/>
    </location>
</feature>
<keyword evidence="6 8" id="KW-0802">TPR repeat</keyword>
<dbReference type="SMART" id="SM00028">
    <property type="entry name" value="TPR"/>
    <property type="match status" value="4"/>
</dbReference>
<evidence type="ECO:0000256" key="8">
    <source>
        <dbReference type="PROSITE-ProRule" id="PRU00339"/>
    </source>
</evidence>
<evidence type="ECO:0000256" key="1">
    <source>
        <dbReference type="ARBA" id="ARBA00004275"/>
    </source>
</evidence>
<dbReference type="Pfam" id="PF13432">
    <property type="entry name" value="TPR_16"/>
    <property type="match status" value="2"/>
</dbReference>
<dbReference type="EMBL" id="GBEZ01004519">
    <property type="protein sequence ID" value="JAC80705.1"/>
    <property type="molecule type" value="Transcribed_RNA"/>
</dbReference>
<dbReference type="Pfam" id="PF07719">
    <property type="entry name" value="TPR_2"/>
    <property type="match status" value="1"/>
</dbReference>
<comment type="subcellular location">
    <subcellularLocation>
        <location evidence="2">Cytoplasm</location>
    </subcellularLocation>
    <subcellularLocation>
        <location evidence="1">Peroxisome</location>
    </subcellularLocation>
</comment>
<evidence type="ECO:0000256" key="7">
    <source>
        <dbReference type="ARBA" id="ARBA00023140"/>
    </source>
</evidence>
<dbReference type="AlphaFoldDB" id="A0A061SCW6"/>
<evidence type="ECO:0000256" key="3">
    <source>
        <dbReference type="ARBA" id="ARBA00005348"/>
    </source>
</evidence>
<dbReference type="GO" id="GO:0005052">
    <property type="term" value="F:peroxisome matrix targeting signal-1 binding"/>
    <property type="evidence" value="ECO:0007669"/>
    <property type="project" value="TreeGrafter"/>
</dbReference>
<dbReference type="GO" id="GO:0005829">
    <property type="term" value="C:cytosol"/>
    <property type="evidence" value="ECO:0007669"/>
    <property type="project" value="TreeGrafter"/>
</dbReference>
<dbReference type="InterPro" id="IPR024111">
    <property type="entry name" value="PEX5/PEX5L"/>
</dbReference>
<dbReference type="SUPFAM" id="SSF48452">
    <property type="entry name" value="TPR-like"/>
    <property type="match status" value="1"/>
</dbReference>
<evidence type="ECO:0000256" key="9">
    <source>
        <dbReference type="SAM" id="MobiDB-lite"/>
    </source>
</evidence>
<dbReference type="InterPro" id="IPR011990">
    <property type="entry name" value="TPR-like_helical_dom_sf"/>
</dbReference>
<dbReference type="PANTHER" id="PTHR10130">
    <property type="entry name" value="PEROXISOMAL TARGETING SIGNAL 1 RECEPTOR PEX5"/>
    <property type="match status" value="1"/>
</dbReference>
<comment type="similarity">
    <text evidence="3">Belongs to the peroxisomal targeting signal receptor family.</text>
</comment>
<feature type="compositionally biased region" description="Polar residues" evidence="9">
    <location>
        <begin position="24"/>
        <end position="39"/>
    </location>
</feature>
<dbReference type="PROSITE" id="PS50005">
    <property type="entry name" value="TPR"/>
    <property type="match status" value="4"/>
</dbReference>
<evidence type="ECO:0000256" key="5">
    <source>
        <dbReference type="ARBA" id="ARBA00022737"/>
    </source>
</evidence>
<keyword evidence="7" id="KW-0576">Peroxisome</keyword>
<evidence type="ECO:0000256" key="6">
    <source>
        <dbReference type="ARBA" id="ARBA00022803"/>
    </source>
</evidence>
<evidence type="ECO:0000313" key="10">
    <source>
        <dbReference type="EMBL" id="JAC80705.1"/>
    </source>
</evidence>
<name>A0A061SCW6_9CHLO</name>
<reference evidence="10" key="1">
    <citation type="submission" date="2014-05" db="EMBL/GenBank/DDBJ databases">
        <title>The transcriptome of the halophilic microalga Tetraselmis sp. GSL018 isolated from the Great Salt Lake, Utah.</title>
        <authorList>
            <person name="Jinkerson R.E."/>
            <person name="D'Adamo S."/>
            <person name="Posewitz M.C."/>
        </authorList>
    </citation>
    <scope>NUCLEOTIDE SEQUENCE</scope>
    <source>
        <strain evidence="10">GSL018</strain>
    </source>
</reference>
<dbReference type="PROSITE" id="PS50293">
    <property type="entry name" value="TPR_REGION"/>
    <property type="match status" value="1"/>
</dbReference>
<feature type="repeat" description="TPR" evidence="8">
    <location>
        <begin position="609"/>
        <end position="642"/>
    </location>
</feature>
<accession>A0A061SCW6</accession>
<dbReference type="Gene3D" id="1.25.40.10">
    <property type="entry name" value="Tetratricopeptide repeat domain"/>
    <property type="match status" value="1"/>
</dbReference>